<dbReference type="NCBIfam" id="TIGR00912">
    <property type="entry name" value="2A0309"/>
    <property type="match status" value="1"/>
</dbReference>
<accession>A0ABT3X3R9</accession>
<dbReference type="InterPro" id="IPR004761">
    <property type="entry name" value="Spore_GerAB"/>
</dbReference>
<feature type="transmembrane region" description="Helical" evidence="8">
    <location>
        <begin position="271"/>
        <end position="295"/>
    </location>
</feature>
<evidence type="ECO:0000313" key="9">
    <source>
        <dbReference type="EMBL" id="MCX7571530.1"/>
    </source>
</evidence>
<dbReference type="Pfam" id="PF03845">
    <property type="entry name" value="Spore_permease"/>
    <property type="match status" value="1"/>
</dbReference>
<dbReference type="EMBL" id="JAPMLT010000011">
    <property type="protein sequence ID" value="MCX7571530.1"/>
    <property type="molecule type" value="Genomic_DNA"/>
</dbReference>
<comment type="caution">
    <text evidence="9">The sequence shown here is derived from an EMBL/GenBank/DDBJ whole genome shotgun (WGS) entry which is preliminary data.</text>
</comment>
<gene>
    <name evidence="9" type="ORF">OS242_16395</name>
</gene>
<dbReference type="RefSeq" id="WP_267152778.1">
    <property type="nucleotide sequence ID" value="NZ_JAPMLT010000011.1"/>
</dbReference>
<feature type="transmembrane region" description="Helical" evidence="8">
    <location>
        <begin position="220"/>
        <end position="243"/>
    </location>
</feature>
<evidence type="ECO:0000256" key="5">
    <source>
        <dbReference type="ARBA" id="ARBA00022692"/>
    </source>
</evidence>
<feature type="transmembrane region" description="Helical" evidence="8">
    <location>
        <begin position="147"/>
        <end position="167"/>
    </location>
</feature>
<dbReference type="Gene3D" id="1.20.1740.10">
    <property type="entry name" value="Amino acid/polyamine transporter I"/>
    <property type="match status" value="1"/>
</dbReference>
<feature type="transmembrane region" description="Helical" evidence="8">
    <location>
        <begin position="39"/>
        <end position="60"/>
    </location>
</feature>
<proteinExistence type="inferred from homology"/>
<evidence type="ECO:0000256" key="7">
    <source>
        <dbReference type="ARBA" id="ARBA00023136"/>
    </source>
</evidence>
<feature type="transmembrane region" description="Helical" evidence="8">
    <location>
        <begin position="81"/>
        <end position="106"/>
    </location>
</feature>
<evidence type="ECO:0000256" key="6">
    <source>
        <dbReference type="ARBA" id="ARBA00022989"/>
    </source>
</evidence>
<keyword evidence="3" id="KW-0813">Transport</keyword>
<feature type="transmembrane region" description="Helical" evidence="8">
    <location>
        <begin position="337"/>
        <end position="359"/>
    </location>
</feature>
<evidence type="ECO:0000256" key="3">
    <source>
        <dbReference type="ARBA" id="ARBA00022448"/>
    </source>
</evidence>
<feature type="transmembrane region" description="Helical" evidence="8">
    <location>
        <begin position="187"/>
        <end position="208"/>
    </location>
</feature>
<organism evidence="9 10">
    <name type="scientific">Tumebacillus lacus</name>
    <dbReference type="NCBI Taxonomy" id="2995335"/>
    <lineage>
        <taxon>Bacteria</taxon>
        <taxon>Bacillati</taxon>
        <taxon>Bacillota</taxon>
        <taxon>Bacilli</taxon>
        <taxon>Bacillales</taxon>
        <taxon>Alicyclobacillaceae</taxon>
        <taxon>Tumebacillus</taxon>
    </lineage>
</organism>
<evidence type="ECO:0000313" key="10">
    <source>
        <dbReference type="Proteomes" id="UP001208017"/>
    </source>
</evidence>
<evidence type="ECO:0000256" key="8">
    <source>
        <dbReference type="SAM" id="Phobius"/>
    </source>
</evidence>
<keyword evidence="5 8" id="KW-0812">Transmembrane</keyword>
<evidence type="ECO:0000256" key="1">
    <source>
        <dbReference type="ARBA" id="ARBA00004141"/>
    </source>
</evidence>
<name>A0ABT3X3R9_9BACL</name>
<keyword evidence="6 8" id="KW-1133">Transmembrane helix</keyword>
<evidence type="ECO:0000256" key="4">
    <source>
        <dbReference type="ARBA" id="ARBA00022544"/>
    </source>
</evidence>
<keyword evidence="4" id="KW-0309">Germination</keyword>
<feature type="transmembrane region" description="Helical" evidence="8">
    <location>
        <begin position="118"/>
        <end position="138"/>
    </location>
</feature>
<feature type="transmembrane region" description="Helical" evidence="8">
    <location>
        <begin position="307"/>
        <end position="325"/>
    </location>
</feature>
<comment type="subcellular location">
    <subcellularLocation>
        <location evidence="1">Membrane</location>
        <topology evidence="1">Multi-pass membrane protein</topology>
    </subcellularLocation>
</comment>
<feature type="transmembrane region" description="Helical" evidence="8">
    <location>
        <begin position="12"/>
        <end position="33"/>
    </location>
</feature>
<reference evidence="9 10" key="1">
    <citation type="submission" date="2022-11" db="EMBL/GenBank/DDBJ databases">
        <title>Study of microbial diversity in lake waters.</title>
        <authorList>
            <person name="Zhang J."/>
        </authorList>
    </citation>
    <scope>NUCLEOTIDE SEQUENCE [LARGE SCALE GENOMIC DNA]</scope>
    <source>
        <strain evidence="9 10">DT12</strain>
    </source>
</reference>
<dbReference type="PANTHER" id="PTHR34975:SF2">
    <property type="entry name" value="SPORE GERMINATION PROTEIN A2"/>
    <property type="match status" value="1"/>
</dbReference>
<dbReference type="PANTHER" id="PTHR34975">
    <property type="entry name" value="SPORE GERMINATION PROTEIN A2"/>
    <property type="match status" value="1"/>
</dbReference>
<keyword evidence="7 8" id="KW-0472">Membrane</keyword>
<sequence length="365" mass="41243">MDNGKISGHQLMILTMLFTMGSSILVVPSGLAGTVQQDAWLPVVVGIVVTLALSWFYLYIGSLYPDRTLVEIIEKLFGRWVGAPITLLFIVVAFCVGSGSCLYYLGDFMTTQIMPETPIQYFHLLYILLLIQGTRLGLETLARSAEILFPFFLLLVIAFIIFVSPQIETDRLQPMLEAEFKPILQSTLSYVSFSGFPLIFMLMLTPACTDRGKRLQKKFLLGNLIGGLLILITTILCVLVLGVDATSRSMYPNYALARKINLFNFINRIEVIMAIIWFVSLFFKIVVYFYAGVLAMAQLLRIENYRVLTFPFGMMLYVLSLMVYPDSSFMRHWDSTIWVPLIATFGLVFPLLFVAVAIGKKFLTR</sequence>
<evidence type="ECO:0000256" key="2">
    <source>
        <dbReference type="ARBA" id="ARBA00007998"/>
    </source>
</evidence>
<dbReference type="Proteomes" id="UP001208017">
    <property type="component" value="Unassembled WGS sequence"/>
</dbReference>
<protein>
    <submittedName>
        <fullName evidence="9">Endospore germination permease</fullName>
    </submittedName>
</protein>
<comment type="similarity">
    <text evidence="2">Belongs to the amino acid-polyamine-organocation (APC) superfamily. Spore germination protein (SGP) (TC 2.A.3.9) family.</text>
</comment>
<keyword evidence="10" id="KW-1185">Reference proteome</keyword>